<dbReference type="KEGG" id="agv:OJF2_23910"/>
<keyword evidence="1" id="KW-1133">Transmembrane helix</keyword>
<dbReference type="OrthoDB" id="289073at2"/>
<protein>
    <submittedName>
        <fullName evidence="2">Uncharacterized protein</fullName>
    </submittedName>
</protein>
<sequence length="211" mass="23146">MFDPYGWNGEDPADRLGEALVGLIKEEIGPTEYLLWADRPASPRPIRIPAMPMLFVSAMAGLSGLALAGIFGLANQAWLDPRLVALAMGLAPAVLGGLIILHLLGRGVRMLLRRRWLSRLVYAVTDQRAIVGRIDAPAGDRLTHSLWRGTVADTRRFENPDGSGDLFFLGHGREDWLPLDFQEVPSVGLVESLARETLIDEPAEGWQADDD</sequence>
<dbReference type="RefSeq" id="WP_148593859.1">
    <property type="nucleotide sequence ID" value="NZ_CP042997.1"/>
</dbReference>
<gene>
    <name evidence="2" type="ORF">OJF2_23910</name>
</gene>
<keyword evidence="3" id="KW-1185">Reference proteome</keyword>
<keyword evidence="1" id="KW-0812">Transmembrane</keyword>
<dbReference type="AlphaFoldDB" id="A0A5B9W1K8"/>
<organism evidence="2 3">
    <name type="scientific">Aquisphaera giovannonii</name>
    <dbReference type="NCBI Taxonomy" id="406548"/>
    <lineage>
        <taxon>Bacteria</taxon>
        <taxon>Pseudomonadati</taxon>
        <taxon>Planctomycetota</taxon>
        <taxon>Planctomycetia</taxon>
        <taxon>Isosphaerales</taxon>
        <taxon>Isosphaeraceae</taxon>
        <taxon>Aquisphaera</taxon>
    </lineage>
</organism>
<feature type="transmembrane region" description="Helical" evidence="1">
    <location>
        <begin position="84"/>
        <end position="105"/>
    </location>
</feature>
<evidence type="ECO:0000313" key="2">
    <source>
        <dbReference type="EMBL" id="QEH33860.1"/>
    </source>
</evidence>
<dbReference type="EMBL" id="CP042997">
    <property type="protein sequence ID" value="QEH33860.1"/>
    <property type="molecule type" value="Genomic_DNA"/>
</dbReference>
<evidence type="ECO:0000313" key="3">
    <source>
        <dbReference type="Proteomes" id="UP000324233"/>
    </source>
</evidence>
<name>A0A5B9W1K8_9BACT</name>
<proteinExistence type="predicted"/>
<accession>A0A5B9W1K8</accession>
<evidence type="ECO:0000256" key="1">
    <source>
        <dbReference type="SAM" id="Phobius"/>
    </source>
</evidence>
<dbReference type="Proteomes" id="UP000324233">
    <property type="component" value="Chromosome"/>
</dbReference>
<feature type="transmembrane region" description="Helical" evidence="1">
    <location>
        <begin position="54"/>
        <end position="78"/>
    </location>
</feature>
<keyword evidence="1" id="KW-0472">Membrane</keyword>
<reference evidence="2 3" key="1">
    <citation type="submission" date="2019-08" db="EMBL/GenBank/DDBJ databases">
        <title>Deep-cultivation of Planctomycetes and their phenomic and genomic characterization uncovers novel biology.</title>
        <authorList>
            <person name="Wiegand S."/>
            <person name="Jogler M."/>
            <person name="Boedeker C."/>
            <person name="Pinto D."/>
            <person name="Vollmers J."/>
            <person name="Rivas-Marin E."/>
            <person name="Kohn T."/>
            <person name="Peeters S.H."/>
            <person name="Heuer A."/>
            <person name="Rast P."/>
            <person name="Oberbeckmann S."/>
            <person name="Bunk B."/>
            <person name="Jeske O."/>
            <person name="Meyerdierks A."/>
            <person name="Storesund J.E."/>
            <person name="Kallscheuer N."/>
            <person name="Luecker S."/>
            <person name="Lage O.M."/>
            <person name="Pohl T."/>
            <person name="Merkel B.J."/>
            <person name="Hornburger P."/>
            <person name="Mueller R.-W."/>
            <person name="Bruemmer F."/>
            <person name="Labrenz M."/>
            <person name="Spormann A.M."/>
            <person name="Op den Camp H."/>
            <person name="Overmann J."/>
            <person name="Amann R."/>
            <person name="Jetten M.S.M."/>
            <person name="Mascher T."/>
            <person name="Medema M.H."/>
            <person name="Devos D.P."/>
            <person name="Kaster A.-K."/>
            <person name="Ovreas L."/>
            <person name="Rohde M."/>
            <person name="Galperin M.Y."/>
            <person name="Jogler C."/>
        </authorList>
    </citation>
    <scope>NUCLEOTIDE SEQUENCE [LARGE SCALE GENOMIC DNA]</scope>
    <source>
        <strain evidence="2 3">OJF2</strain>
    </source>
</reference>